<evidence type="ECO:0000313" key="4">
    <source>
        <dbReference type="Proteomes" id="UP000237819"/>
    </source>
</evidence>
<dbReference type="InterPro" id="IPR002110">
    <property type="entry name" value="Ankyrin_rpt"/>
</dbReference>
<organism evidence="3 4">
    <name type="scientific">Blastopirellula marina</name>
    <dbReference type="NCBI Taxonomy" id="124"/>
    <lineage>
        <taxon>Bacteria</taxon>
        <taxon>Pseudomonadati</taxon>
        <taxon>Planctomycetota</taxon>
        <taxon>Planctomycetia</taxon>
        <taxon>Pirellulales</taxon>
        <taxon>Pirellulaceae</taxon>
        <taxon>Blastopirellula</taxon>
    </lineage>
</organism>
<accession>A0A2S8GBZ9</accession>
<name>A0A2S8GBZ9_9BACT</name>
<sequence>MIGVGFSRTDWMPLFSNSATAAEIFQRNAGSKRLEVAWIGFDETLGGWFFRLNRGGKPIVCFAQGDQKEAEPQVEGESGIEELVAKFKTGKSAFKALCQQYDVPVSSPEVTSEKGKYLAVGVHGKTIKGRNWGIINYQGPEMAAGENPAADQLEEAIEELDVDGVRAALEAGAPVDVMAESSSSPLVCALYQWEEPDGQEIAKLLLQYGANVNGREGTDPPLVDINSDFVFDDISYEGSKFLLEHGARVDAKNSFGKTALYEAVVNKKWNSTKLLVEHGAKPGDELVDWVRDRIERDFEFNKQTDYVEYLTLLTGETVELPEIEELSPELQAENARFAQCIQMTQALAMLEGGIDVRRDKANELAKLPESQTWISQFTKLGFEEAGPIQLALGWNIRPSISLVHTKKNMEAIITVGGPQMDHIRVDIGVYHPGEEVTCVGNKPQESFLGLKTPRTHFTHVEVADAQMLVDALESSLAESKRDVLLIDVESFLDRYRLHNEQILGDLKTQIAELLAKPAIFVDGKPARFEKLKCYLDYGDSKDPTWSTSRIVEGCEEDVDEALEANPKEDDWTVKGGIRGAYGMAAARYMQYAGAPKSTEFLTAGCQAALKYFQYQTGRSKPYDGDCYIEELEQALLLAVLADDWTTFAELCETMRPHLASSKVRMPDDPPEEEGMVLLVMGSTFRAKKIKGVDKFHEKIRKSRKKRCHFLLDAWEAIEQENWEAFQKALTAATKKHITRTSKAKSWYEMSMMIAKPESILWAIARQRGMPEIELAEEVADRIITPETIST</sequence>
<dbReference type="PANTHER" id="PTHR24189:SF50">
    <property type="entry name" value="ANKYRIN REPEAT AND SOCS BOX PROTEIN 2"/>
    <property type="match status" value="1"/>
</dbReference>
<dbReference type="SUPFAM" id="SSF48403">
    <property type="entry name" value="Ankyrin repeat"/>
    <property type="match status" value="1"/>
</dbReference>
<dbReference type="InterPro" id="IPR050745">
    <property type="entry name" value="Multifunctional_regulatory"/>
</dbReference>
<dbReference type="EMBL" id="PUHZ01000025">
    <property type="protein sequence ID" value="PQO41985.1"/>
    <property type="molecule type" value="Genomic_DNA"/>
</dbReference>
<protein>
    <submittedName>
        <fullName evidence="3">Uncharacterized protein</fullName>
    </submittedName>
</protein>
<reference evidence="3 4" key="1">
    <citation type="submission" date="2018-02" db="EMBL/GenBank/DDBJ databases">
        <title>Comparative genomes isolates from brazilian mangrove.</title>
        <authorList>
            <person name="Araujo J.E."/>
            <person name="Taketani R.G."/>
            <person name="Silva M.C.P."/>
            <person name="Loureco M.V."/>
            <person name="Andreote F.D."/>
        </authorList>
    </citation>
    <scope>NUCLEOTIDE SEQUENCE [LARGE SCALE GENOMIC DNA]</scope>
    <source>
        <strain evidence="3 4">Nap-Phe MGV</strain>
    </source>
</reference>
<proteinExistence type="predicted"/>
<evidence type="ECO:0000313" key="3">
    <source>
        <dbReference type="EMBL" id="PQO41985.1"/>
    </source>
</evidence>
<dbReference type="PANTHER" id="PTHR24189">
    <property type="entry name" value="MYOTROPHIN"/>
    <property type="match status" value="1"/>
</dbReference>
<keyword evidence="2" id="KW-0040">ANK repeat</keyword>
<dbReference type="AlphaFoldDB" id="A0A2S8GBZ9"/>
<dbReference type="SMART" id="SM00248">
    <property type="entry name" value="ANK"/>
    <property type="match status" value="2"/>
</dbReference>
<dbReference type="Proteomes" id="UP000237819">
    <property type="component" value="Unassembled WGS sequence"/>
</dbReference>
<dbReference type="InterPro" id="IPR036770">
    <property type="entry name" value="Ankyrin_rpt-contain_sf"/>
</dbReference>
<dbReference type="Gene3D" id="1.25.40.20">
    <property type="entry name" value="Ankyrin repeat-containing domain"/>
    <property type="match status" value="2"/>
</dbReference>
<evidence type="ECO:0000256" key="1">
    <source>
        <dbReference type="ARBA" id="ARBA00022737"/>
    </source>
</evidence>
<keyword evidence="1" id="KW-0677">Repeat</keyword>
<gene>
    <name evidence="3" type="ORF">C5Y93_26865</name>
</gene>
<comment type="caution">
    <text evidence="3">The sequence shown here is derived from an EMBL/GenBank/DDBJ whole genome shotgun (WGS) entry which is preliminary data.</text>
</comment>
<evidence type="ECO:0000256" key="2">
    <source>
        <dbReference type="ARBA" id="ARBA00023043"/>
    </source>
</evidence>